<organism evidence="2 3">
    <name type="scientific">Canna indica</name>
    <name type="common">Indian-shot</name>
    <dbReference type="NCBI Taxonomy" id="4628"/>
    <lineage>
        <taxon>Eukaryota</taxon>
        <taxon>Viridiplantae</taxon>
        <taxon>Streptophyta</taxon>
        <taxon>Embryophyta</taxon>
        <taxon>Tracheophyta</taxon>
        <taxon>Spermatophyta</taxon>
        <taxon>Magnoliopsida</taxon>
        <taxon>Liliopsida</taxon>
        <taxon>Zingiberales</taxon>
        <taxon>Cannaceae</taxon>
        <taxon>Canna</taxon>
    </lineage>
</organism>
<feature type="region of interest" description="Disordered" evidence="1">
    <location>
        <begin position="1"/>
        <end position="134"/>
    </location>
</feature>
<sequence length="155" mass="16673">MDTLTLHRKRPLSLDSEPSSSLKKRRFLFSPADLSPPEAALPFPNGSLDLVVHEDGGRSSSASPSGEDHTSTAALAEHSKRCRAVDPVSDLTAELPRPDKKPRASHFPPADPLPPAPPPVPAAPPLRRFPPFPRPVHAPQRILKVFGLGSLRTGL</sequence>
<evidence type="ECO:0000313" key="2">
    <source>
        <dbReference type="EMBL" id="WOL15786.1"/>
    </source>
</evidence>
<accession>A0AAQ3QK83</accession>
<dbReference type="EMBL" id="CP136897">
    <property type="protein sequence ID" value="WOL15786.1"/>
    <property type="molecule type" value="Genomic_DNA"/>
</dbReference>
<evidence type="ECO:0000256" key="1">
    <source>
        <dbReference type="SAM" id="MobiDB-lite"/>
    </source>
</evidence>
<proteinExistence type="predicted"/>
<dbReference type="Proteomes" id="UP001327560">
    <property type="component" value="Chromosome 8"/>
</dbReference>
<feature type="compositionally biased region" description="Basic residues" evidence="1">
    <location>
        <begin position="1"/>
        <end position="11"/>
    </location>
</feature>
<keyword evidence="3" id="KW-1185">Reference proteome</keyword>
<name>A0AAQ3QK83_9LILI</name>
<protein>
    <submittedName>
        <fullName evidence="2">Uncharacterized protein</fullName>
    </submittedName>
</protein>
<evidence type="ECO:0000313" key="3">
    <source>
        <dbReference type="Proteomes" id="UP001327560"/>
    </source>
</evidence>
<feature type="compositionally biased region" description="Pro residues" evidence="1">
    <location>
        <begin position="109"/>
        <end position="134"/>
    </location>
</feature>
<reference evidence="2 3" key="1">
    <citation type="submission" date="2023-10" db="EMBL/GenBank/DDBJ databases">
        <title>Chromosome-scale genome assembly provides insights into flower coloration mechanisms of Canna indica.</title>
        <authorList>
            <person name="Li C."/>
        </authorList>
    </citation>
    <scope>NUCLEOTIDE SEQUENCE [LARGE SCALE GENOMIC DNA]</scope>
    <source>
        <tissue evidence="2">Flower</tissue>
    </source>
</reference>
<gene>
    <name evidence="2" type="ORF">Cni_G24567</name>
</gene>
<dbReference type="AlphaFoldDB" id="A0AAQ3QK83"/>